<dbReference type="Proteomes" id="UP000254848">
    <property type="component" value="Unassembled WGS sequence"/>
</dbReference>
<accession>A0A370QQQ5</accession>
<comment type="caution">
    <text evidence="1">The sequence shown here is derived from an EMBL/GenBank/DDBJ whole genome shotgun (WGS) entry which is preliminary data.</text>
</comment>
<reference evidence="1 2" key="1">
    <citation type="submission" date="2018-07" db="EMBL/GenBank/DDBJ databases">
        <title>Genomic Encyclopedia of Type Strains, Phase IV (KMG-IV): sequencing the most valuable type-strain genomes for metagenomic binning, comparative biology and taxonomic classification.</title>
        <authorList>
            <person name="Goeker M."/>
        </authorList>
    </citation>
    <scope>NUCLEOTIDE SEQUENCE [LARGE SCALE GENOMIC DNA]</scope>
    <source>
        <strain evidence="1 2">DSM 103736</strain>
    </source>
</reference>
<dbReference type="Gene3D" id="3.10.129.10">
    <property type="entry name" value="Hotdog Thioesterase"/>
    <property type="match status" value="1"/>
</dbReference>
<organism evidence="1 2">
    <name type="scientific">Enterobacillus tribolii</name>
    <dbReference type="NCBI Taxonomy" id="1487935"/>
    <lineage>
        <taxon>Bacteria</taxon>
        <taxon>Pseudomonadati</taxon>
        <taxon>Pseudomonadota</taxon>
        <taxon>Gammaproteobacteria</taxon>
        <taxon>Enterobacterales</taxon>
        <taxon>Hafniaceae</taxon>
        <taxon>Enterobacillus</taxon>
    </lineage>
</organism>
<dbReference type="SUPFAM" id="SSF54637">
    <property type="entry name" value="Thioesterase/thiol ester dehydrase-isomerase"/>
    <property type="match status" value="1"/>
</dbReference>
<sequence>MILTYTVRDAEQWAAFSGDYNPIHFDLERARALGGDDLSVHGMRALLDMKQYLSAALLQASPQAEFYMFSARLRQPLMCHKSYQMSLTGQPDGTKVRGTLVDEQSDSVCFSAKLTAAAPLTIAPADNVLVYSSDDLRTLSHRFPLPAQEPARLWSFLDAVLFQRIVEAPDTMRMVKEVFPQLRANALIDVFGRVPVVQTHHDVHFNACLFSPDADFHAGSGMHCAIQPTLVTGSGESGFVLSIVIQAWSDEQPLLSTAVTLKTLPAQVNSYQQ</sequence>
<dbReference type="OrthoDB" id="9774179at2"/>
<dbReference type="RefSeq" id="WP_115458878.1">
    <property type="nucleotide sequence ID" value="NZ_QRAP01000005.1"/>
</dbReference>
<gene>
    <name evidence="1" type="ORF">C8D90_105357</name>
</gene>
<evidence type="ECO:0000313" key="1">
    <source>
        <dbReference type="EMBL" id="RDK91069.1"/>
    </source>
</evidence>
<dbReference type="InterPro" id="IPR029069">
    <property type="entry name" value="HotDog_dom_sf"/>
</dbReference>
<keyword evidence="2" id="KW-1185">Reference proteome</keyword>
<protein>
    <submittedName>
        <fullName evidence="1">MaoC dehydratase-like protein</fullName>
    </submittedName>
</protein>
<dbReference type="CDD" id="cd03441">
    <property type="entry name" value="R_hydratase_like"/>
    <property type="match status" value="1"/>
</dbReference>
<evidence type="ECO:0000313" key="2">
    <source>
        <dbReference type="Proteomes" id="UP000254848"/>
    </source>
</evidence>
<dbReference type="EMBL" id="QRAP01000005">
    <property type="protein sequence ID" value="RDK91069.1"/>
    <property type="molecule type" value="Genomic_DNA"/>
</dbReference>
<proteinExistence type="predicted"/>
<name>A0A370QQQ5_9GAMM</name>
<dbReference type="AlphaFoldDB" id="A0A370QQQ5"/>